<dbReference type="PIRSF" id="PIRSF006060">
    <property type="entry name" value="AA_transporter"/>
    <property type="match status" value="1"/>
</dbReference>
<feature type="transmembrane region" description="Helical" evidence="8">
    <location>
        <begin position="99"/>
        <end position="118"/>
    </location>
</feature>
<evidence type="ECO:0000256" key="3">
    <source>
        <dbReference type="ARBA" id="ARBA00022692"/>
    </source>
</evidence>
<organism evidence="10 11">
    <name type="scientific">Tuber aestivum</name>
    <name type="common">summer truffle</name>
    <dbReference type="NCBI Taxonomy" id="59557"/>
    <lineage>
        <taxon>Eukaryota</taxon>
        <taxon>Fungi</taxon>
        <taxon>Dikarya</taxon>
        <taxon>Ascomycota</taxon>
        <taxon>Pezizomycotina</taxon>
        <taxon>Pezizomycetes</taxon>
        <taxon>Pezizales</taxon>
        <taxon>Tuberaceae</taxon>
        <taxon>Tuber</taxon>
    </lineage>
</organism>
<evidence type="ECO:0000256" key="5">
    <source>
        <dbReference type="ARBA" id="ARBA00022989"/>
    </source>
</evidence>
<evidence type="ECO:0000313" key="11">
    <source>
        <dbReference type="Proteomes" id="UP001412239"/>
    </source>
</evidence>
<evidence type="ECO:0000256" key="6">
    <source>
        <dbReference type="ARBA" id="ARBA00023136"/>
    </source>
</evidence>
<comment type="subcellular location">
    <subcellularLocation>
        <location evidence="1">Membrane</location>
        <topology evidence="1">Multi-pass membrane protein</topology>
    </subcellularLocation>
</comment>
<evidence type="ECO:0000256" key="1">
    <source>
        <dbReference type="ARBA" id="ARBA00004141"/>
    </source>
</evidence>
<feature type="transmembrane region" description="Helical" evidence="8">
    <location>
        <begin position="205"/>
        <end position="229"/>
    </location>
</feature>
<feature type="transmembrane region" description="Helical" evidence="8">
    <location>
        <begin position="69"/>
        <end position="87"/>
    </location>
</feature>
<dbReference type="Proteomes" id="UP001412239">
    <property type="component" value="Unassembled WGS sequence"/>
</dbReference>
<reference evidence="10" key="1">
    <citation type="submission" date="2015-10" db="EMBL/GenBank/DDBJ databases">
        <authorList>
            <person name="Regsiter A."/>
            <person name="william w."/>
        </authorList>
    </citation>
    <scope>NUCLEOTIDE SEQUENCE</scope>
    <source>
        <strain evidence="10">Montdore</strain>
    </source>
</reference>
<feature type="transmembrane region" description="Helical" evidence="8">
    <location>
        <begin position="402"/>
        <end position="419"/>
    </location>
</feature>
<dbReference type="EMBL" id="LN891117">
    <property type="protein sequence ID" value="CUS08722.1"/>
    <property type="molecule type" value="Genomic_DNA"/>
</dbReference>
<keyword evidence="2" id="KW-0813">Transport</keyword>
<dbReference type="Gene3D" id="1.20.1740.10">
    <property type="entry name" value="Amino acid/polyamine transporter I"/>
    <property type="match status" value="1"/>
</dbReference>
<proteinExistence type="predicted"/>
<dbReference type="AlphaFoldDB" id="A0A292PM15"/>
<feature type="transmembrane region" description="Helical" evidence="8">
    <location>
        <begin position="299"/>
        <end position="321"/>
    </location>
</feature>
<sequence>MASSSFSPGDCSSKPEQRFTGDISPTRSSFSEPMHPGEEEAQPCIYRAEEIGSLPPSSDHTHRKLRPRHIQLIGIGGTIGTALYVSIGRGLMQGGPASLFIAFTLWCTVILGVTNSLSEMVTYLPISSPFIRFAGRFVDDAFGFAAGYNFFVYEAALVPFEVVACNVIIHYWTDEIHVGIVIAVILVCFAIINIFGVAWYGESEFWLALGKVILILGLIAFTFVTMLGGNPLGDRYGFRYWRDPGPFAEYIKTGDLGRFLGFLACLIQASFTIAGPDYVSMAAGEAENPRVVLPRAFNAVFYRLTFFFVMGSLAVGIVVPYNDPVMAAAFKEGKPGAAASPYVVAMDRLQIPALPHIVNALVLTSAFSAGNSYVYCASRSLYGLALEGKAPRILARCTKSGVPIYSVAVVLAIALLSFLQVSNSAAVVLQWFVNLVTASQLINFSVMSFTFIKFKKGLEAQGISRDSLPHKGFLQPYCAWYSFAATTIMCFVGGYTVFLPGNWDIPTFLFSYLMIIVVPVLFIGWKIIHKTTWRRPEDIDLLRDKEEIDQYDRDYFPVPPRHDANFVKEAVIRVFGRREQDWFLIPYLGVTGAVRPKAV</sequence>
<evidence type="ECO:0000256" key="8">
    <source>
        <dbReference type="SAM" id="Phobius"/>
    </source>
</evidence>
<dbReference type="Pfam" id="PF00324">
    <property type="entry name" value="AA_permease"/>
    <property type="match status" value="1"/>
</dbReference>
<dbReference type="PANTHER" id="PTHR43341">
    <property type="entry name" value="AMINO ACID PERMEASE"/>
    <property type="match status" value="1"/>
</dbReference>
<evidence type="ECO:0000256" key="2">
    <source>
        <dbReference type="ARBA" id="ARBA00022448"/>
    </source>
</evidence>
<dbReference type="FunFam" id="1.20.1740.10:FF:000006">
    <property type="entry name" value="General amino acid permease"/>
    <property type="match status" value="1"/>
</dbReference>
<gene>
    <name evidence="10" type="ORF">GSTUAT00007186001</name>
</gene>
<dbReference type="GO" id="GO:0016020">
    <property type="term" value="C:membrane"/>
    <property type="evidence" value="ECO:0007669"/>
    <property type="project" value="UniProtKB-SubCell"/>
</dbReference>
<evidence type="ECO:0000259" key="9">
    <source>
        <dbReference type="Pfam" id="PF00324"/>
    </source>
</evidence>
<keyword evidence="3 8" id="KW-0812">Transmembrane</keyword>
<dbReference type="InterPro" id="IPR050524">
    <property type="entry name" value="APC_YAT"/>
</dbReference>
<evidence type="ECO:0000256" key="4">
    <source>
        <dbReference type="ARBA" id="ARBA00022970"/>
    </source>
</evidence>
<accession>A0A292PM15</accession>
<name>A0A292PM15_9PEZI</name>
<dbReference type="InterPro" id="IPR004841">
    <property type="entry name" value="AA-permease/SLC12A_dom"/>
</dbReference>
<evidence type="ECO:0000313" key="10">
    <source>
        <dbReference type="EMBL" id="CUS08722.1"/>
    </source>
</evidence>
<feature type="transmembrane region" description="Helical" evidence="8">
    <location>
        <begin position="431"/>
        <end position="452"/>
    </location>
</feature>
<dbReference type="PANTHER" id="PTHR43341:SF15">
    <property type="entry name" value="GENERAL AMINO ACID PERMEASE AGP2"/>
    <property type="match status" value="1"/>
</dbReference>
<dbReference type="GO" id="GO:0015171">
    <property type="term" value="F:amino acid transmembrane transporter activity"/>
    <property type="evidence" value="ECO:0007669"/>
    <property type="project" value="TreeGrafter"/>
</dbReference>
<feature type="transmembrane region" description="Helical" evidence="8">
    <location>
        <begin position="150"/>
        <end position="169"/>
    </location>
</feature>
<keyword evidence="5 8" id="KW-1133">Transmembrane helix</keyword>
<evidence type="ECO:0000256" key="7">
    <source>
        <dbReference type="SAM" id="MobiDB-lite"/>
    </source>
</evidence>
<keyword evidence="6 8" id="KW-0472">Membrane</keyword>
<feature type="domain" description="Amino acid permease/ SLC12A" evidence="9">
    <location>
        <begin position="69"/>
        <end position="532"/>
    </location>
</feature>
<feature type="transmembrane region" description="Helical" evidence="8">
    <location>
        <begin position="473"/>
        <end position="497"/>
    </location>
</feature>
<keyword evidence="4" id="KW-0029">Amino-acid transport</keyword>
<keyword evidence="11" id="KW-1185">Reference proteome</keyword>
<feature type="region of interest" description="Disordered" evidence="7">
    <location>
        <begin position="1"/>
        <end position="38"/>
    </location>
</feature>
<feature type="transmembrane region" description="Helical" evidence="8">
    <location>
        <begin position="176"/>
        <end position="199"/>
    </location>
</feature>
<feature type="transmembrane region" description="Helical" evidence="8">
    <location>
        <begin position="509"/>
        <end position="528"/>
    </location>
</feature>
<protein>
    <recommendedName>
        <fullName evidence="9">Amino acid permease/ SLC12A domain-containing protein</fullName>
    </recommendedName>
</protein>